<evidence type="ECO:0000256" key="3">
    <source>
        <dbReference type="SAM" id="MobiDB-lite"/>
    </source>
</evidence>
<evidence type="ECO:0000256" key="1">
    <source>
        <dbReference type="ARBA" id="ARBA00022723"/>
    </source>
</evidence>
<evidence type="ECO:0000259" key="4">
    <source>
        <dbReference type="Pfam" id="PF03828"/>
    </source>
</evidence>
<sequence>MDPRIAWYPPEQLGPAHDLWTRIWETQYCLDSMLLGSSSDQKPQEFIPLDEPTDSTDPHKRLEAQQKRKRQDNRACTFGLNFPLNTRILRDGGLTPWRKDDRIYGRGIIGLHQEIEDFYEYMSPQDQEATMRNAVVERLTSVIQGLWPEAKVEIFGSFRTGLYLPTSDIDLVVFGNWNSQPLFTLKNALLEKKLAEPSSIKVLDKASVPIVKLTDAESEVKVDVSFNMDSNQNYGVESAQLIKEYMDKYDCLKYLVLTLKQFLLQRDLNEVFTGGISSYSLTLLVISFIQLHPRGFTANNVKPNLGVLLIEFFELYGRNFNYFKTAIRIKNGGAYLPKEEVCKEMENGYRPSVLCIEDPLKAGNDIGRGSYHAMFVKNAFEYAYLVLNHAVAPHNLHLTTERESILGRIVRVTDEVVEYRQWVKDKYLKKVKLNKENVMPGFSHSGPKSLLSLPTCEPTDLVHAIPVPLSSPDGLGSGMSSPKKSQSQQQSQGATYAAIASGKAEVTRSASAGALNEVRKSSSIASQEGNNESEGSESGGNSSGYKSSASSDDEDYETGEEGVISRQAIPHHSGDYPGPAPSAKGNRSSASSGLHPIQSQEYYRSRESTRMNPPLSNGSGMGKAQRDTSASSVSSTRSNNGNNSGGGGGSGVYGAHHYPPSGYSGGYNGASASQHESSPAPYYPAPNQQQQYLVSAGPGLARESRDLRERYNNYNGGVHQAPLHHNHHRPPPGPFPGSHQNNNVRANGSKTYSRSSGNNKQRRKKGRDNSANRGASNAR</sequence>
<evidence type="ECO:0000256" key="2">
    <source>
        <dbReference type="ARBA" id="ARBA00022842"/>
    </source>
</evidence>
<dbReference type="Gene3D" id="1.10.1410.10">
    <property type="match status" value="1"/>
</dbReference>
<keyword evidence="1" id="KW-0479">Metal-binding</keyword>
<dbReference type="Pfam" id="PF22600">
    <property type="entry name" value="MTPAP-like_central"/>
    <property type="match status" value="1"/>
</dbReference>
<feature type="compositionally biased region" description="Polar residues" evidence="3">
    <location>
        <begin position="585"/>
        <end position="602"/>
    </location>
</feature>
<name>A0ABM0JDQ3_APLCA</name>
<organism evidence="6 7">
    <name type="scientific">Aplysia californica</name>
    <name type="common">California sea hare</name>
    <dbReference type="NCBI Taxonomy" id="6500"/>
    <lineage>
        <taxon>Eukaryota</taxon>
        <taxon>Metazoa</taxon>
        <taxon>Spiralia</taxon>
        <taxon>Lophotrochozoa</taxon>
        <taxon>Mollusca</taxon>
        <taxon>Gastropoda</taxon>
        <taxon>Heterobranchia</taxon>
        <taxon>Euthyneura</taxon>
        <taxon>Tectipleura</taxon>
        <taxon>Aplysiida</taxon>
        <taxon>Aplysioidea</taxon>
        <taxon>Aplysiidae</taxon>
        <taxon>Aplysia</taxon>
    </lineage>
</organism>
<dbReference type="InterPro" id="IPR002058">
    <property type="entry name" value="PAP_assoc"/>
</dbReference>
<feature type="compositionally biased region" description="Low complexity" evidence="3">
    <location>
        <begin position="480"/>
        <end position="492"/>
    </location>
</feature>
<accession>A0ABM0JDQ3</accession>
<feature type="compositionally biased region" description="Acidic residues" evidence="3">
    <location>
        <begin position="551"/>
        <end position="560"/>
    </location>
</feature>
<feature type="domain" description="PAP-associated" evidence="4">
    <location>
        <begin position="304"/>
        <end position="362"/>
    </location>
</feature>
<feature type="compositionally biased region" description="Polar residues" evidence="3">
    <location>
        <begin position="769"/>
        <end position="779"/>
    </location>
</feature>
<feature type="compositionally biased region" description="Low complexity" evidence="3">
    <location>
        <begin position="628"/>
        <end position="642"/>
    </location>
</feature>
<dbReference type="PANTHER" id="PTHR23092:SF15">
    <property type="entry name" value="INACTIVE NON-CANONICAL POLY(A) RNA POLYMERASE PROTEIN TRF4-2-RELATED"/>
    <property type="match status" value="1"/>
</dbReference>
<dbReference type="InterPro" id="IPR045862">
    <property type="entry name" value="Trf4-like"/>
</dbReference>
<evidence type="ECO:0000313" key="7">
    <source>
        <dbReference type="RefSeq" id="XP_005091309.1"/>
    </source>
</evidence>
<evidence type="ECO:0000259" key="5">
    <source>
        <dbReference type="Pfam" id="PF22600"/>
    </source>
</evidence>
<feature type="compositionally biased region" description="Basic and acidic residues" evidence="3">
    <location>
        <begin position="702"/>
        <end position="711"/>
    </location>
</feature>
<gene>
    <name evidence="7" type="primary">LOC101856779</name>
</gene>
<dbReference type="PANTHER" id="PTHR23092">
    <property type="entry name" value="POLY(A) RNA POLYMERASE"/>
    <property type="match status" value="1"/>
</dbReference>
<evidence type="ECO:0000313" key="6">
    <source>
        <dbReference type="Proteomes" id="UP000694888"/>
    </source>
</evidence>
<dbReference type="Proteomes" id="UP000694888">
    <property type="component" value="Unplaced"/>
</dbReference>
<dbReference type="InterPro" id="IPR043519">
    <property type="entry name" value="NT_sf"/>
</dbReference>
<keyword evidence="6" id="KW-1185">Reference proteome</keyword>
<dbReference type="GeneID" id="101856779"/>
<dbReference type="RefSeq" id="XP_005091309.1">
    <property type="nucleotide sequence ID" value="XM_005091252.3"/>
</dbReference>
<proteinExistence type="predicted"/>
<protein>
    <submittedName>
        <fullName evidence="7">Terminal nucleotidyltransferase 4B isoform X1</fullName>
    </submittedName>
</protein>
<dbReference type="SUPFAM" id="SSF81301">
    <property type="entry name" value="Nucleotidyltransferase"/>
    <property type="match status" value="1"/>
</dbReference>
<dbReference type="Pfam" id="PF03828">
    <property type="entry name" value="PAP_assoc"/>
    <property type="match status" value="1"/>
</dbReference>
<keyword evidence="2" id="KW-0460">Magnesium</keyword>
<dbReference type="CDD" id="cd05402">
    <property type="entry name" value="NT_PAP_TUTase"/>
    <property type="match status" value="1"/>
</dbReference>
<dbReference type="SUPFAM" id="SSF81631">
    <property type="entry name" value="PAP/OAS1 substrate-binding domain"/>
    <property type="match status" value="1"/>
</dbReference>
<dbReference type="Gene3D" id="3.30.460.10">
    <property type="entry name" value="Beta Polymerase, domain 2"/>
    <property type="match status" value="1"/>
</dbReference>
<feature type="region of interest" description="Disordered" evidence="3">
    <location>
        <begin position="511"/>
        <end position="779"/>
    </location>
</feature>
<reference evidence="7" key="1">
    <citation type="submission" date="2025-08" db="UniProtKB">
        <authorList>
            <consortium name="RefSeq"/>
        </authorList>
    </citation>
    <scope>IDENTIFICATION</scope>
</reference>
<feature type="compositionally biased region" description="Gly residues" evidence="3">
    <location>
        <begin position="643"/>
        <end position="652"/>
    </location>
</feature>
<feature type="region of interest" description="Disordered" evidence="3">
    <location>
        <begin position="464"/>
        <end position="496"/>
    </location>
</feature>
<feature type="region of interest" description="Disordered" evidence="3">
    <location>
        <begin position="39"/>
        <end position="58"/>
    </location>
</feature>
<feature type="compositionally biased region" description="Polar residues" evidence="3">
    <location>
        <begin position="738"/>
        <end position="759"/>
    </location>
</feature>
<feature type="domain" description="Poly(A) RNA polymerase mitochondrial-like central palm" evidence="5">
    <location>
        <begin position="111"/>
        <end position="246"/>
    </location>
</feature>
<dbReference type="InterPro" id="IPR054708">
    <property type="entry name" value="MTPAP-like_central"/>
</dbReference>